<dbReference type="Pfam" id="PF19306">
    <property type="entry name" value="WHD_Lhr"/>
    <property type="match status" value="1"/>
</dbReference>
<feature type="region of interest" description="Disordered" evidence="10">
    <location>
        <begin position="201"/>
        <end position="225"/>
    </location>
</feature>
<evidence type="ECO:0000313" key="14">
    <source>
        <dbReference type="Proteomes" id="UP000007013"/>
    </source>
</evidence>
<dbReference type="PIRSF" id="PIRSF037307">
    <property type="entry name" value="Lhr-like_helic_prd"/>
    <property type="match status" value="1"/>
</dbReference>
<dbReference type="GO" id="GO:0006281">
    <property type="term" value="P:DNA repair"/>
    <property type="evidence" value="ECO:0007669"/>
    <property type="project" value="UniProtKB-KW"/>
</dbReference>
<accession>B1ZZM6</accession>
<dbReference type="eggNOG" id="COG1201">
    <property type="taxonomic scope" value="Bacteria"/>
</dbReference>
<name>B1ZZM6_OPITP</name>
<keyword evidence="7" id="KW-0234">DNA repair</keyword>
<evidence type="ECO:0000256" key="4">
    <source>
        <dbReference type="ARBA" id="ARBA00022806"/>
    </source>
</evidence>
<evidence type="ECO:0000256" key="7">
    <source>
        <dbReference type="ARBA" id="ARBA00023204"/>
    </source>
</evidence>
<feature type="domain" description="Helicase ATP-binding" evidence="11">
    <location>
        <begin position="43"/>
        <end position="259"/>
    </location>
</feature>
<keyword evidence="2" id="KW-0227">DNA damage</keyword>
<dbReference type="SMART" id="SM00487">
    <property type="entry name" value="DEXDc"/>
    <property type="match status" value="1"/>
</dbReference>
<dbReference type="InterPro" id="IPR014001">
    <property type="entry name" value="Helicase_ATP-bd"/>
</dbReference>
<dbReference type="InterPro" id="IPR001650">
    <property type="entry name" value="Helicase_C-like"/>
</dbReference>
<dbReference type="Pfam" id="PF08494">
    <property type="entry name" value="DEAD_assoc"/>
    <property type="match status" value="1"/>
</dbReference>
<dbReference type="SMART" id="SM00490">
    <property type="entry name" value="HELICc"/>
    <property type="match status" value="1"/>
</dbReference>
<dbReference type="Proteomes" id="UP000007013">
    <property type="component" value="Chromosome"/>
</dbReference>
<reference evidence="13 14" key="1">
    <citation type="journal article" date="2011" name="J. Bacteriol.">
        <title>Genome sequence of the verrucomicrobium Opitutus terrae PB90-1, an abundant inhabitant of rice paddy soil ecosystems.</title>
        <authorList>
            <person name="van Passel M.W."/>
            <person name="Kant R."/>
            <person name="Palva A."/>
            <person name="Copeland A."/>
            <person name="Lucas S."/>
            <person name="Lapidus A."/>
            <person name="Glavina del Rio T."/>
            <person name="Pitluck S."/>
            <person name="Goltsman E."/>
            <person name="Clum A."/>
            <person name="Sun H."/>
            <person name="Schmutz J."/>
            <person name="Larimer F.W."/>
            <person name="Land M.L."/>
            <person name="Hauser L."/>
            <person name="Kyrpides N."/>
            <person name="Mikhailova N."/>
            <person name="Richardson P.P."/>
            <person name="Janssen P.H."/>
            <person name="de Vos W.M."/>
            <person name="Smidt H."/>
        </authorList>
    </citation>
    <scope>NUCLEOTIDE SEQUENCE [LARGE SCALE GENOMIC DNA]</scope>
    <source>
        <strain evidence="14">DSM 11246 / JCM 15787 / PB90-1</strain>
    </source>
</reference>
<evidence type="ECO:0000256" key="5">
    <source>
        <dbReference type="ARBA" id="ARBA00022840"/>
    </source>
</evidence>
<keyword evidence="14" id="KW-1185">Reference proteome</keyword>
<keyword evidence="4" id="KW-0347">Helicase</keyword>
<evidence type="ECO:0000259" key="11">
    <source>
        <dbReference type="PROSITE" id="PS51192"/>
    </source>
</evidence>
<protein>
    <submittedName>
        <fullName evidence="13">DEAD/H associated domain protein</fullName>
    </submittedName>
</protein>
<evidence type="ECO:0000256" key="1">
    <source>
        <dbReference type="ARBA" id="ARBA00022741"/>
    </source>
</evidence>
<dbReference type="InterPro" id="IPR013701">
    <property type="entry name" value="Lhr-like_DEAD/DEAH_assoc"/>
</dbReference>
<dbReference type="RefSeq" id="WP_012375956.1">
    <property type="nucleotide sequence ID" value="NC_010571.1"/>
</dbReference>
<dbReference type="GO" id="GO:0005524">
    <property type="term" value="F:ATP binding"/>
    <property type="evidence" value="ECO:0007669"/>
    <property type="project" value="UniProtKB-KW"/>
</dbReference>
<dbReference type="KEGG" id="ote:Oter_3147"/>
<evidence type="ECO:0000256" key="9">
    <source>
        <dbReference type="ARBA" id="ARBA00093467"/>
    </source>
</evidence>
<keyword evidence="1" id="KW-0547">Nucleotide-binding</keyword>
<evidence type="ECO:0000256" key="2">
    <source>
        <dbReference type="ARBA" id="ARBA00022763"/>
    </source>
</evidence>
<evidence type="ECO:0000256" key="3">
    <source>
        <dbReference type="ARBA" id="ARBA00022801"/>
    </source>
</evidence>
<keyword evidence="5" id="KW-0067">ATP-binding</keyword>
<dbReference type="Gene3D" id="3.40.50.300">
    <property type="entry name" value="P-loop containing nucleotide triphosphate hydrolases"/>
    <property type="match status" value="2"/>
</dbReference>
<dbReference type="PROSITE" id="PS51192">
    <property type="entry name" value="HELICASE_ATP_BIND_1"/>
    <property type="match status" value="1"/>
</dbReference>
<dbReference type="AlphaFoldDB" id="B1ZZM6"/>
<dbReference type="STRING" id="452637.Oter_3147"/>
<dbReference type="InterPro" id="IPR027417">
    <property type="entry name" value="P-loop_NTPase"/>
</dbReference>
<dbReference type="InterPro" id="IPR017170">
    <property type="entry name" value="Lhr-like"/>
</dbReference>
<feature type="domain" description="Helicase C-terminal" evidence="12">
    <location>
        <begin position="292"/>
        <end position="444"/>
    </location>
</feature>
<dbReference type="PANTHER" id="PTHR47962:SF5">
    <property type="entry name" value="ATP-DEPENDENT HELICASE LHR-RELATED"/>
    <property type="match status" value="1"/>
</dbReference>
<dbReference type="InterPro" id="IPR011545">
    <property type="entry name" value="DEAD/DEAH_box_helicase_dom"/>
</dbReference>
<evidence type="ECO:0000256" key="8">
    <source>
        <dbReference type="ARBA" id="ARBA00023235"/>
    </source>
</evidence>
<dbReference type="SUPFAM" id="SSF52540">
    <property type="entry name" value="P-loop containing nucleoside triphosphate hydrolases"/>
    <property type="match status" value="1"/>
</dbReference>
<sequence>MLFTRVTSPAFTESRLYAALHPDLAAWFRRRFAHFSPAQLHAVPEVLAGNSLLLTSPTGSGKTLAAFLSVFDWLARARDRGELPNGIVAVYVSPLRALAYDLRKNLAEPVRELGWDWLRVGARTGDTSPAERAAQRRKPPHIFVTTPESLTLMLSQPGWIAAFTSTRFLIADELHALAENKRGAMLAVAAERLEEFPIAERRSPNVPAPPPHVPGDPTASSQSAIENQKSKIIRIGLSATVAPLETVAAFLVGPGRPCRIAEVTQTKPAKIEVFSPLREHAYPPAGYTATRVLAELSVLLEKHKTTLVFTNTRSGAESIGLRLKQLRPELSDLIEVHHASLDRGVRLEIEDRLKRGELRAVVCSTSLEMGIDIGSIDVVVMVSAPKGVSRALQRIGRSGHSMGRISHGILVASNINDLAECAVTARMMARRELEPVKIHENPLDVLAQTLVGLAIFGSETPDEAFALVRRSYPFRDLPRATFERVLRYLRGGGVSLERNYENVFGKVRVDASGQLVLTSPRVARSFYQNIGTINTESMVQIRLGRRNLGQVEESFMRGLRPGDVFVLNGRCVRLVKTHLLSAQVVRADHALPTVPRWYANKMPLASGLAAEVVRLRTEVAKRLGGSAGVPPASGQPAGETPALSWLRSEYGLSAANARALIDHFSLQAQISAIPTAGVFLIERYREGDLLHYFFHALIGRSANDALSRIVAQRVQSLKGGNALVTIDDYGFLLSLRSFQAMEEPELRTLLVRDGAEDALRLALADASLVKWQFRGVAQTGLMVPRRVHGVERGTRMLQWSAEIIFEVLREHEPDHPLLLEAYAEATLRFLDLPRALGFLEQVDRLRWDIRDLPRVSPFSFGIYVSKIKETMTLEDPETTIERLYHAMYGANAPTAASSPT</sequence>
<dbReference type="InterPro" id="IPR045628">
    <property type="entry name" value="Lhr_WH_dom"/>
</dbReference>
<evidence type="ECO:0000313" key="13">
    <source>
        <dbReference type="EMBL" id="ACB76427.1"/>
    </source>
</evidence>
<dbReference type="PROSITE" id="PS51194">
    <property type="entry name" value="HELICASE_CTER"/>
    <property type="match status" value="1"/>
</dbReference>
<dbReference type="OrthoDB" id="9774462at2"/>
<comment type="similarity">
    <text evidence="9">Belongs to the Lhr helicase family. Lhr-Core subfamily.</text>
</comment>
<evidence type="ECO:0000256" key="10">
    <source>
        <dbReference type="SAM" id="MobiDB-lite"/>
    </source>
</evidence>
<dbReference type="PANTHER" id="PTHR47962">
    <property type="entry name" value="ATP-DEPENDENT HELICASE LHR-RELATED-RELATED"/>
    <property type="match status" value="1"/>
</dbReference>
<proteinExistence type="inferred from homology"/>
<keyword evidence="6" id="KW-0238">DNA-binding</keyword>
<keyword evidence="8" id="KW-0413">Isomerase</keyword>
<dbReference type="Pfam" id="PF00271">
    <property type="entry name" value="Helicase_C"/>
    <property type="match status" value="1"/>
</dbReference>
<dbReference type="InterPro" id="IPR052511">
    <property type="entry name" value="ATP-dep_Helicase"/>
</dbReference>
<organism evidence="13 14">
    <name type="scientific">Opitutus terrae (strain DSM 11246 / JCM 15787 / PB90-1)</name>
    <dbReference type="NCBI Taxonomy" id="452637"/>
    <lineage>
        <taxon>Bacteria</taxon>
        <taxon>Pseudomonadati</taxon>
        <taxon>Verrucomicrobiota</taxon>
        <taxon>Opitutia</taxon>
        <taxon>Opitutales</taxon>
        <taxon>Opitutaceae</taxon>
        <taxon>Opitutus</taxon>
    </lineage>
</organism>
<dbReference type="GO" id="GO:0003677">
    <property type="term" value="F:DNA binding"/>
    <property type="evidence" value="ECO:0007669"/>
    <property type="project" value="UniProtKB-KW"/>
</dbReference>
<dbReference type="GO" id="GO:0016887">
    <property type="term" value="F:ATP hydrolysis activity"/>
    <property type="evidence" value="ECO:0007669"/>
    <property type="project" value="TreeGrafter"/>
</dbReference>
<evidence type="ECO:0000256" key="6">
    <source>
        <dbReference type="ARBA" id="ARBA00023125"/>
    </source>
</evidence>
<keyword evidence="3" id="KW-0378">Hydrolase</keyword>
<dbReference type="EMBL" id="CP001032">
    <property type="protein sequence ID" value="ACB76427.1"/>
    <property type="molecule type" value="Genomic_DNA"/>
</dbReference>
<dbReference type="CDD" id="cd18796">
    <property type="entry name" value="SF2_C_LHR"/>
    <property type="match status" value="1"/>
</dbReference>
<dbReference type="Pfam" id="PF00270">
    <property type="entry name" value="DEAD"/>
    <property type="match status" value="1"/>
</dbReference>
<gene>
    <name evidence="13" type="ordered locus">Oter_3147</name>
</gene>
<dbReference type="HOGENOM" id="CLU_002025_0_0_0"/>
<dbReference type="GO" id="GO:0004386">
    <property type="term" value="F:helicase activity"/>
    <property type="evidence" value="ECO:0007669"/>
    <property type="project" value="UniProtKB-KW"/>
</dbReference>
<evidence type="ECO:0000259" key="12">
    <source>
        <dbReference type="PROSITE" id="PS51194"/>
    </source>
</evidence>